<keyword evidence="11" id="KW-1185">Reference proteome</keyword>
<dbReference type="CDD" id="cd00054">
    <property type="entry name" value="EGF_CA"/>
    <property type="match status" value="1"/>
</dbReference>
<feature type="domain" description="EGF-like" evidence="9">
    <location>
        <begin position="1967"/>
        <end position="1998"/>
    </location>
</feature>
<evidence type="ECO:0000259" key="9">
    <source>
        <dbReference type="PROSITE" id="PS50026"/>
    </source>
</evidence>
<keyword evidence="1 6" id="KW-0245">EGF-like domain</keyword>
<feature type="disulfide bond" evidence="6">
    <location>
        <begin position="1235"/>
        <end position="1244"/>
    </location>
</feature>
<feature type="compositionally biased region" description="Polar residues" evidence="7">
    <location>
        <begin position="1573"/>
        <end position="1600"/>
    </location>
</feature>
<keyword evidence="2 8" id="KW-0732">Signal</keyword>
<dbReference type="Pfam" id="PF23283">
    <property type="entry name" value="D8C_UMOD"/>
    <property type="match status" value="1"/>
</dbReference>
<dbReference type="Pfam" id="PF25776">
    <property type="entry name" value="Ig_VWDE"/>
    <property type="match status" value="1"/>
</dbReference>
<dbReference type="InterPro" id="IPR013111">
    <property type="entry name" value="EGF_extracell"/>
</dbReference>
<feature type="domain" description="EGF-like" evidence="9">
    <location>
        <begin position="1807"/>
        <end position="1838"/>
    </location>
</feature>
<dbReference type="SUPFAM" id="SSF57184">
    <property type="entry name" value="Growth factor receptor domain"/>
    <property type="match status" value="1"/>
</dbReference>
<evidence type="ECO:0000259" key="10">
    <source>
        <dbReference type="PROSITE" id="PS51233"/>
    </source>
</evidence>
<dbReference type="SUPFAM" id="SSF57196">
    <property type="entry name" value="EGF/Laminin"/>
    <property type="match status" value="1"/>
</dbReference>
<reference evidence="12" key="1">
    <citation type="submission" date="2025-08" db="UniProtKB">
        <authorList>
            <consortium name="RefSeq"/>
        </authorList>
    </citation>
    <scope>IDENTIFICATION</scope>
</reference>
<protein>
    <submittedName>
        <fullName evidence="12">von Willebrand factor D and EGF domain-containing protein</fullName>
    </submittedName>
</protein>
<evidence type="ECO:0000256" key="1">
    <source>
        <dbReference type="ARBA" id="ARBA00022536"/>
    </source>
</evidence>
<feature type="disulfide bond" evidence="6">
    <location>
        <begin position="1938"/>
        <end position="1948"/>
    </location>
</feature>
<feature type="disulfide bond" evidence="6">
    <location>
        <begin position="1810"/>
        <end position="1820"/>
    </location>
</feature>
<feature type="disulfide bond" evidence="6">
    <location>
        <begin position="1214"/>
        <end position="1224"/>
    </location>
</feature>
<feature type="signal peptide" evidence="8">
    <location>
        <begin position="1"/>
        <end position="31"/>
    </location>
</feature>
<dbReference type="Pfam" id="PF26129">
    <property type="entry name" value="Vwde"/>
    <property type="match status" value="1"/>
</dbReference>
<feature type="domain" description="EGF-like" evidence="9">
    <location>
        <begin position="1742"/>
        <end position="1771"/>
    </location>
</feature>
<dbReference type="Gene3D" id="2.10.25.10">
    <property type="entry name" value="Laminin"/>
    <property type="match status" value="12"/>
</dbReference>
<dbReference type="GO" id="GO:0005102">
    <property type="term" value="F:signaling receptor binding"/>
    <property type="evidence" value="ECO:0007669"/>
    <property type="project" value="TreeGrafter"/>
</dbReference>
<evidence type="ECO:0000256" key="6">
    <source>
        <dbReference type="PROSITE-ProRule" id="PRU00076"/>
    </source>
</evidence>
<feature type="region of interest" description="Disordered" evidence="7">
    <location>
        <begin position="1308"/>
        <end position="1389"/>
    </location>
</feature>
<feature type="domain" description="EGF-like" evidence="9">
    <location>
        <begin position="1934"/>
        <end position="1966"/>
    </location>
</feature>
<dbReference type="InterPro" id="IPR000742">
    <property type="entry name" value="EGF"/>
</dbReference>
<dbReference type="InterPro" id="IPR057885">
    <property type="entry name" value="Ig_VWDE"/>
</dbReference>
<feature type="compositionally biased region" description="Polar residues" evidence="7">
    <location>
        <begin position="1317"/>
        <end position="1334"/>
    </location>
</feature>
<dbReference type="PANTHER" id="PTHR14949:SF52">
    <property type="entry name" value="VON WILLEBRAND FACTOR D AND EGF DOMAIN-CONTAINING PROTEIN"/>
    <property type="match status" value="1"/>
</dbReference>
<dbReference type="SMART" id="SM00216">
    <property type="entry name" value="VWD"/>
    <property type="match status" value="1"/>
</dbReference>
<evidence type="ECO:0000256" key="4">
    <source>
        <dbReference type="ARBA" id="ARBA00023054"/>
    </source>
</evidence>
<dbReference type="OrthoDB" id="382013at2759"/>
<feature type="disulfide bond" evidence="6">
    <location>
        <begin position="1892"/>
        <end position="1901"/>
    </location>
</feature>
<feature type="disulfide bond" evidence="6">
    <location>
        <begin position="1796"/>
        <end position="1805"/>
    </location>
</feature>
<name>A0A6P7JZM0_9TELE</name>
<feature type="domain" description="VWFD" evidence="10">
    <location>
        <begin position="430"/>
        <end position="613"/>
    </location>
</feature>
<feature type="compositionally biased region" description="Polar residues" evidence="7">
    <location>
        <begin position="1365"/>
        <end position="1375"/>
    </location>
</feature>
<evidence type="ECO:0000256" key="5">
    <source>
        <dbReference type="ARBA" id="ARBA00023157"/>
    </source>
</evidence>
<organism evidence="11 12">
    <name type="scientific">Parambassis ranga</name>
    <name type="common">Indian glassy fish</name>
    <dbReference type="NCBI Taxonomy" id="210632"/>
    <lineage>
        <taxon>Eukaryota</taxon>
        <taxon>Metazoa</taxon>
        <taxon>Chordata</taxon>
        <taxon>Craniata</taxon>
        <taxon>Vertebrata</taxon>
        <taxon>Euteleostomi</taxon>
        <taxon>Actinopterygii</taxon>
        <taxon>Neopterygii</taxon>
        <taxon>Teleostei</taxon>
        <taxon>Neoteleostei</taxon>
        <taxon>Acanthomorphata</taxon>
        <taxon>Ovalentaria</taxon>
        <taxon>Ambassidae</taxon>
        <taxon>Parambassis</taxon>
    </lineage>
</organism>
<sequence length="2006" mass="217089">MVSVSVFCAFGSVRGLLRIALLCLAQLAAVAQHAPECLPGGHQTLRSAYRSVDFDSTEIQNTAIQDLICDHSLSPGWYRFRINNKPAEMPTTCVEMNRCGTQAPVWLSLKDASLPRPGEVRQLSACATWQFFHGSAKDCCLFRIPVTVRNCGDFKVYYLQPTQGCMGYCAKAAPDVGSRLCPPGEVEVNGRCRATIPSLPVRPVITPELVGPSVHLRCSFIPPPWSQTLGFQVVWARRIGHSMKAEIRQESTLKPFSLVEMDGVHFRLGETFSCSVSTFTANSSHTRSAPKESESFYAGLKFFPDSLHIAENSKEHEVTVHSTVPVPCFSSELGRQCGVPLSLSVHDPDSLGPEASNVVLSACQVELQPSTCSASSCGRATFFLTAVTDFTRDGNRLSLVGVLPGSTAPRLWRSYVPTSLKVTVQDVPTSICYSLTDPHVITLDGRRYENHQTGTFVLYRSLSREFEVHSRQWDCGSRHYSVSCNCGVAVREGNEVAVFDMCNGQPQETRPQLTLKNLSGGEGSRLRVLESHQGKKVTLLFPSGAFVRADVGDWGMSLSVRAPSVDFGSTQGLCGTFDRNGNNDFHGSDGGSFGPEDLHRFIEGWRIAPGESLFDKTPPGTTQEVRRPFCQCQKGYSTSQQAGRGMRSSYDPSAHSDCIAYDNVDYTSVLPSMDTTVEHIKSPEGEERILDMSAFSHPLERRHLWFHGENDGDLELPSEFREDLLLSAKRPKRQAPFEFQPVFTAQGLSQAHLESLAYFFPEDHLAEARPEVQPQWPTPSGLTSAKALEVCQMALANSTVGAVCRGLLGRRLDEAVDLCMLDLQLKDDLGWEEALLPYLENECERRLLENRTQRALEVGSPPGASGEVVMALRCPNFCNGNGECTEWGCQCYPSHSFHDCSLAISQPVEITDLENSGLCDIRAFDCRSVRVFGLGFIDSPDLSCHATRLKYMNKGWIPGEKQRTKATFLSSKALDCAVPSLSSTAVSTEDFMMDDTPYARWEIKVTNDGSQYSQAKVLTIYDGVCQVCEASRSGLCKLKDQTCNIDGMCFAAGDSNPSSPCLLCNPDTSKFTWSVNQVNEPPTFHQPQSDLKTFAGENFVFQFAASDPEGSALLFQMEEGPKGVMLSPAGLLIWRVPQEEEEGRRASHSVRFTLSDECNAQSTFTVEMVVVPCGCQNGGMCVTDVNFPAGSGRYLCVCPEGKQGDLCDKDVDECVSGPCSSGKCINTDWGYRCECPAGLRGRTCLEDINECERKPCFPGVQCFNSFGSYGCGPCPKGMLGNGTFCSAVLRPATTVSSTSAPRTTVYKTPDVLPQLPNARTDTSGKTSNISSTQTRPDEAGKTTDLQTKTTTWRRPPGVTAPHLTSAASDRTTKISPTRGKAWSLTPPAAGSADVSATCASRPCFPGVQCINRRPPHVGYVCGRCPPGLYGNGRVCMKNSKEASNHLPQQLQQTLSKTSRAAQASSSISRSSKVSQLHLPNLPPRHAIKHLSSSVTRANRDNVPTLGRGGGTGRREAVTAPLRDVPVAALHVTGSTHTTHQAVREYVAPHVAVSKKHEGAPTRATPVTPPTPRLSTQFGRVTPPKQTSPPQLNHLTSTQAKPWTPSRSALPLTAALTALSYSLSESEFSADGDEAEPGPEVPQMVMTLTTPGKTVHSSPLQPWVRRSIADTLVTTCADRPCYPGVQCEPAMEGGFRCGRCPVGYTGDGRACQAVCRHTCGRNMECAAPNTCRCKPGFTGLNCQTAICDPECVNGGVCIAPGVCQCPPGFHGDTCDEALCRSPCENGGSCVGLQTCSCPYGFVGPRCETMVCSRHCHNGGQCVSPDECTCLPGWTGPSCETALCSPVCLNGGSCVRPNACDCPHGFYGAQCQNAVCSPPCKNGGLCMRNNVCSCLQGYMGRRCERSVCEPMCMNGGRCVGPDVCDCPSGWRGKRCDKPSCLQKCLNGGECVGPNTCHCASGWHGTLCQIPRCEETCLYGSRCVRPNVCACRSGYSGSLCSRRLPIKRG</sequence>
<evidence type="ECO:0000256" key="8">
    <source>
        <dbReference type="SAM" id="SignalP"/>
    </source>
</evidence>
<dbReference type="GO" id="GO:0005576">
    <property type="term" value="C:extracellular region"/>
    <property type="evidence" value="ECO:0007669"/>
    <property type="project" value="TreeGrafter"/>
</dbReference>
<dbReference type="FunFam" id="2.10.25.10:FF:000595">
    <property type="entry name" value="von Willebrand factor D and EGF domain-containing protein"/>
    <property type="match status" value="1"/>
</dbReference>
<dbReference type="GeneID" id="114448297"/>
<dbReference type="Pfam" id="PF00094">
    <property type="entry name" value="VWD"/>
    <property type="match status" value="1"/>
</dbReference>
<dbReference type="PROSITE" id="PS01187">
    <property type="entry name" value="EGF_CA"/>
    <property type="match status" value="2"/>
</dbReference>
<proteinExistence type="predicted"/>
<dbReference type="InterPro" id="IPR009030">
    <property type="entry name" value="Growth_fac_rcpt_cys_sf"/>
</dbReference>
<keyword evidence="3" id="KW-0677">Repeat</keyword>
<keyword evidence="5 6" id="KW-1015">Disulfide bond</keyword>
<feature type="chain" id="PRO_5028370983" evidence="8">
    <location>
        <begin position="32"/>
        <end position="2006"/>
    </location>
</feature>
<feature type="domain" description="EGF-like" evidence="9">
    <location>
        <begin position="1210"/>
        <end position="1245"/>
    </location>
</feature>
<dbReference type="InterPro" id="IPR057774">
    <property type="entry name" value="D8C_UMOD/GP2/OIT3-like"/>
</dbReference>
<dbReference type="PANTHER" id="PTHR14949">
    <property type="entry name" value="EGF-LIKE-DOMAIN, MULTIPLE 7, 8"/>
    <property type="match status" value="1"/>
</dbReference>
<evidence type="ECO:0000313" key="12">
    <source>
        <dbReference type="RefSeq" id="XP_028280986.1"/>
    </source>
</evidence>
<gene>
    <name evidence="12" type="primary">LOC114448297</name>
</gene>
<feature type="domain" description="EGF-like" evidence="9">
    <location>
        <begin position="1169"/>
        <end position="1208"/>
    </location>
</feature>
<dbReference type="InterPro" id="IPR018097">
    <property type="entry name" value="EGF_Ca-bd_CS"/>
</dbReference>
<dbReference type="InterPro" id="IPR058727">
    <property type="entry name" value="Helical_Vwde"/>
</dbReference>
<feature type="domain" description="EGF-like" evidence="9">
    <location>
        <begin position="1870"/>
        <end position="1902"/>
    </location>
</feature>
<dbReference type="Pfam" id="PF07974">
    <property type="entry name" value="EGF_2"/>
    <property type="match status" value="1"/>
</dbReference>
<dbReference type="InterPro" id="IPR001881">
    <property type="entry name" value="EGF-like_Ca-bd_dom"/>
</dbReference>
<accession>A0A6P7JZM0</accession>
<dbReference type="PROSITE" id="PS00022">
    <property type="entry name" value="EGF_1"/>
    <property type="match status" value="6"/>
</dbReference>
<dbReference type="InParanoid" id="A0A6P7JZM0"/>
<feature type="disulfide bond" evidence="6">
    <location>
        <begin position="1874"/>
        <end position="1884"/>
    </location>
</feature>
<evidence type="ECO:0000313" key="11">
    <source>
        <dbReference type="Proteomes" id="UP000515145"/>
    </source>
</evidence>
<dbReference type="PROSITE" id="PS01186">
    <property type="entry name" value="EGF_2"/>
    <property type="match status" value="4"/>
</dbReference>
<evidence type="ECO:0000256" key="7">
    <source>
        <dbReference type="SAM" id="MobiDB-lite"/>
    </source>
</evidence>
<dbReference type="Proteomes" id="UP000515145">
    <property type="component" value="Chromosome 2"/>
</dbReference>
<keyword evidence="4" id="KW-0175">Coiled coil</keyword>
<feature type="disulfide bond" evidence="6">
    <location>
        <begin position="1970"/>
        <end position="1980"/>
    </location>
</feature>
<comment type="caution">
    <text evidence="6">Lacks conserved residue(s) required for the propagation of feature annotation.</text>
</comment>
<feature type="region of interest" description="Disordered" evidence="7">
    <location>
        <begin position="1552"/>
        <end position="1604"/>
    </location>
</feature>
<dbReference type="SMART" id="SM00179">
    <property type="entry name" value="EGF_CA"/>
    <property type="match status" value="3"/>
</dbReference>
<dbReference type="InterPro" id="IPR000152">
    <property type="entry name" value="EGF-type_Asp/Asn_hydroxyl_site"/>
</dbReference>
<dbReference type="PROSITE" id="PS51233">
    <property type="entry name" value="VWFD"/>
    <property type="match status" value="1"/>
</dbReference>
<evidence type="ECO:0000256" key="3">
    <source>
        <dbReference type="ARBA" id="ARBA00022737"/>
    </source>
</evidence>
<feature type="disulfide bond" evidence="6">
    <location>
        <begin position="1988"/>
        <end position="1997"/>
    </location>
</feature>
<feature type="region of interest" description="Disordered" evidence="7">
    <location>
        <begin position="1453"/>
        <end position="1514"/>
    </location>
</feature>
<dbReference type="FunFam" id="2.10.25.10:FF:000490">
    <property type="entry name" value="von Willebrand factor D and EGF domain-containing protein"/>
    <property type="match status" value="1"/>
</dbReference>
<dbReference type="InterPro" id="IPR001846">
    <property type="entry name" value="VWF_type-D"/>
</dbReference>
<dbReference type="RefSeq" id="XP_028280986.1">
    <property type="nucleotide sequence ID" value="XM_028425185.1"/>
</dbReference>
<feature type="disulfide bond" evidence="6">
    <location>
        <begin position="1956"/>
        <end position="1965"/>
    </location>
</feature>
<feature type="disulfide bond" evidence="6">
    <location>
        <begin position="1828"/>
        <end position="1837"/>
    </location>
</feature>
<dbReference type="PROSITE" id="PS00010">
    <property type="entry name" value="ASX_HYDROXYL"/>
    <property type="match status" value="1"/>
</dbReference>
<dbReference type="GO" id="GO:0009986">
    <property type="term" value="C:cell surface"/>
    <property type="evidence" value="ECO:0007669"/>
    <property type="project" value="TreeGrafter"/>
</dbReference>
<feature type="disulfide bond" evidence="6">
    <location>
        <begin position="1198"/>
        <end position="1207"/>
    </location>
</feature>
<dbReference type="PROSITE" id="PS50026">
    <property type="entry name" value="EGF_3"/>
    <property type="match status" value="8"/>
</dbReference>
<feature type="disulfide bond" evidence="6">
    <location>
        <begin position="1746"/>
        <end position="1756"/>
    </location>
</feature>
<dbReference type="FunFam" id="2.10.25.10:FF:000499">
    <property type="entry name" value="Predicted protein"/>
    <property type="match status" value="1"/>
</dbReference>
<dbReference type="InterPro" id="IPR050969">
    <property type="entry name" value="Dev_Signal_Modulators"/>
</dbReference>
<feature type="compositionally biased region" description="Low complexity" evidence="7">
    <location>
        <begin position="1458"/>
        <end position="1471"/>
    </location>
</feature>
<dbReference type="GO" id="GO:0005509">
    <property type="term" value="F:calcium ion binding"/>
    <property type="evidence" value="ECO:0007669"/>
    <property type="project" value="InterPro"/>
</dbReference>
<feature type="disulfide bond" evidence="6">
    <location>
        <begin position="1778"/>
        <end position="1788"/>
    </location>
</feature>
<dbReference type="SMART" id="SM00181">
    <property type="entry name" value="EGF"/>
    <property type="match status" value="14"/>
</dbReference>
<feature type="domain" description="EGF-like" evidence="9">
    <location>
        <begin position="1774"/>
        <end position="1806"/>
    </location>
</feature>
<dbReference type="Pfam" id="PF25024">
    <property type="entry name" value="EGF_TEN"/>
    <property type="match status" value="1"/>
</dbReference>
<evidence type="ECO:0000256" key="2">
    <source>
        <dbReference type="ARBA" id="ARBA00022729"/>
    </source>
</evidence>